<keyword evidence="2" id="KW-0378">Hydrolase</keyword>
<dbReference type="Proteomes" id="UP001220064">
    <property type="component" value="Chromosome"/>
</dbReference>
<dbReference type="EMBL" id="CP063189">
    <property type="protein sequence ID" value="WCZ32512.1"/>
    <property type="molecule type" value="Genomic_DNA"/>
</dbReference>
<evidence type="ECO:0000313" key="2">
    <source>
        <dbReference type="EMBL" id="WCZ32512.1"/>
    </source>
</evidence>
<gene>
    <name evidence="2" type="primary">dop</name>
    <name evidence="2" type="ORF">CMASS_05350</name>
</gene>
<dbReference type="RefSeq" id="WP_022861985.1">
    <property type="nucleotide sequence ID" value="NZ_ATVG01000001.1"/>
</dbReference>
<name>A0ABY7U728_9CORY</name>
<comment type="similarity">
    <text evidence="1">Belongs to the Pup ligase/Pup deamidase family. Pup deamidase subfamily.</text>
</comment>
<dbReference type="InterPro" id="IPR004347">
    <property type="entry name" value="Pup_ligase/deamidase"/>
</dbReference>
<proteinExistence type="inferred from homology"/>
<organism evidence="2 3">
    <name type="scientific">Corynebacterium massiliense DSM 45435</name>
    <dbReference type="NCBI Taxonomy" id="1121364"/>
    <lineage>
        <taxon>Bacteria</taxon>
        <taxon>Bacillati</taxon>
        <taxon>Actinomycetota</taxon>
        <taxon>Actinomycetes</taxon>
        <taxon>Mycobacteriales</taxon>
        <taxon>Corynebacteriaceae</taxon>
        <taxon>Corynebacterium</taxon>
    </lineage>
</organism>
<dbReference type="PIRSF" id="PIRSF018077">
    <property type="entry name" value="UCP018077"/>
    <property type="match status" value="1"/>
</dbReference>
<dbReference type="GO" id="GO:0016787">
    <property type="term" value="F:hydrolase activity"/>
    <property type="evidence" value="ECO:0007669"/>
    <property type="project" value="UniProtKB-KW"/>
</dbReference>
<keyword evidence="3" id="KW-1185">Reference proteome</keyword>
<protein>
    <submittedName>
        <fullName evidence="2">Pup deamidase/depupylase</fullName>
        <ecNumber evidence="2">3.4.-.-</ecNumber>
    </submittedName>
</protein>
<dbReference type="Pfam" id="PF03136">
    <property type="entry name" value="Pup_ligase"/>
    <property type="match status" value="1"/>
</dbReference>
<dbReference type="NCBIfam" id="TIGR03688">
    <property type="entry name" value="depupylase_Dop"/>
    <property type="match status" value="1"/>
</dbReference>
<evidence type="ECO:0000256" key="1">
    <source>
        <dbReference type="ARBA" id="ARBA00009114"/>
    </source>
</evidence>
<reference evidence="2 3" key="1">
    <citation type="submission" date="2020-10" db="EMBL/GenBank/DDBJ databases">
        <title>Complete genome sequence of Corynebacterium massiliense DSM 45435, type strain of Corynebacterium massiliense.</title>
        <authorList>
            <person name="Busche T."/>
            <person name="Kalinowski J."/>
            <person name="Ruckert C."/>
        </authorList>
    </citation>
    <scope>NUCLEOTIDE SEQUENCE [LARGE SCALE GENOMIC DNA]</scope>
    <source>
        <strain evidence="2 3">DSM 45435</strain>
    </source>
</reference>
<dbReference type="EC" id="3.4.-.-" evidence="2"/>
<sequence>MSSRFIGAETEYGITTPSAPELSPIVSSTHAVVAYAALHTKARSRWDFAAEHPLRDSRGFDLKRYSTVPVVDPNAIGVANVILPNGARYYVDHAHPEYSAPECDNAWDAMVHDAAGNVVVQRAAQALAQLEQQGASVLDGHEPCPPVRFYKNNVDGKGASYGSHENYLYSRETDFDAMAAALIPFFVTRQVVVGAGRVGIGPSGEEAGFQISQRADYFEQEISLETTLNRGIINTRDEPHADADRFGRLHVIIGDANQSQTSNLLKFGMTALVLDAIESGVDFSDLQLTAPVEELERVSRDVTLQHRLQLADGRELSALEVLAEYRQRVTATTEVDRKVLAAWDEAVALLAEDPLSAAHLLDWVAKYRLVRAYMDRGIAADNPKLAAIDLQYADVDPDKSLYYALLRKGQMRELVSGDELAAAADTPPDSSRAYLRGRVLEKFCDAVAAASWDTIVLHAHINGLDKQAVLRLKEVGSATATHVGQAVDEAGDVPELLEALARAGITAEYR</sequence>
<dbReference type="InterPro" id="IPR022366">
    <property type="entry name" value="Pup_deamidase"/>
</dbReference>
<dbReference type="PANTHER" id="PTHR42307:SF2">
    <property type="entry name" value="PUP DEAMIDASE_DEPUPYLASE"/>
    <property type="match status" value="1"/>
</dbReference>
<evidence type="ECO:0000313" key="3">
    <source>
        <dbReference type="Proteomes" id="UP001220064"/>
    </source>
</evidence>
<accession>A0ABY7U728</accession>
<dbReference type="PANTHER" id="PTHR42307">
    <property type="entry name" value="PUP DEAMIDASE/DEPUPYLASE"/>
    <property type="match status" value="1"/>
</dbReference>